<dbReference type="EMBL" id="CP054621">
    <property type="protein sequence ID" value="QKS53954.1"/>
    <property type="molecule type" value="Genomic_DNA"/>
</dbReference>
<keyword evidence="4" id="KW-1185">Reference proteome</keyword>
<dbReference type="CDD" id="cd13601">
    <property type="entry name" value="PBP2_TRAP_DctP1_3_4_like"/>
    <property type="match status" value="1"/>
</dbReference>
<dbReference type="InterPro" id="IPR038404">
    <property type="entry name" value="TRAP_DctP_sf"/>
</dbReference>
<keyword evidence="1 2" id="KW-0732">Signal</keyword>
<feature type="signal peptide" evidence="2">
    <location>
        <begin position="1"/>
        <end position="23"/>
    </location>
</feature>
<protein>
    <submittedName>
        <fullName evidence="3">TRAP transporter substrate-binding protein DctP</fullName>
    </submittedName>
</protein>
<evidence type="ECO:0000313" key="4">
    <source>
        <dbReference type="Proteomes" id="UP000509702"/>
    </source>
</evidence>
<dbReference type="GO" id="GO:0055085">
    <property type="term" value="P:transmembrane transport"/>
    <property type="evidence" value="ECO:0007669"/>
    <property type="project" value="InterPro"/>
</dbReference>
<dbReference type="Gene3D" id="3.40.190.170">
    <property type="entry name" value="Bacterial extracellular solute-binding protein, family 7"/>
    <property type="match status" value="1"/>
</dbReference>
<feature type="chain" id="PRO_5028989849" evidence="2">
    <location>
        <begin position="24"/>
        <end position="349"/>
    </location>
</feature>
<proteinExistence type="predicted"/>
<accession>A0A6N1AXS5</accession>
<dbReference type="PANTHER" id="PTHR33376:SF15">
    <property type="entry name" value="BLL6794 PROTEIN"/>
    <property type="match status" value="1"/>
</dbReference>
<dbReference type="NCBIfam" id="NF037995">
    <property type="entry name" value="TRAP_S1"/>
    <property type="match status" value="1"/>
</dbReference>
<dbReference type="KEGG" id="aoz:HUE56_26030"/>
<sequence length="349" mass="37867">MKRIVLSSVAAVALAGWTFGAQAQSKVTLRVADSLPAGHIISETSTKPWIELVKTLSKDRIEIQYYPAEQVGKAKDLLQLTQAGMIDVGYVGPSYVSEKMPLSAVAELPGSFSSTCQVMSAYWDLASREGGYLYEHEFKPNKIRPLFIAALPPYQVVLGGSATVNSMADLAGKKLRASGGAQDLTLRKLDMVSVRMAPPEIYEAMSRGTIDGTLLSFVSVESYKLTDITKSATTGQNFGTVVVTYSIGDQKWRGLPKDVQDILKTAGDQITRHACQNFDTQEKAATERLKEKGVKFITFTKAEQDKIDAATGEVALDWAKSLDQRGKPGSETLKAFRAALAKDGQTKSN</sequence>
<evidence type="ECO:0000313" key="3">
    <source>
        <dbReference type="EMBL" id="QKS53954.1"/>
    </source>
</evidence>
<evidence type="ECO:0000256" key="2">
    <source>
        <dbReference type="SAM" id="SignalP"/>
    </source>
</evidence>
<dbReference type="SUPFAM" id="SSF53850">
    <property type="entry name" value="Periplasmic binding protein-like II"/>
    <property type="match status" value="1"/>
</dbReference>
<dbReference type="InterPro" id="IPR018389">
    <property type="entry name" value="DctP_fam"/>
</dbReference>
<dbReference type="PANTHER" id="PTHR33376">
    <property type="match status" value="1"/>
</dbReference>
<gene>
    <name evidence="3" type="primary">dctP</name>
    <name evidence="3" type="ORF">HUE56_26030</name>
</gene>
<dbReference type="AlphaFoldDB" id="A0A6N1AXS5"/>
<dbReference type="RefSeq" id="WP_149199607.1">
    <property type="nucleotide sequence ID" value="NZ_BSOV01000002.1"/>
</dbReference>
<name>A0A6N1AXS5_9PROT</name>
<organism evidence="3 4">
    <name type="scientific">Azospirillum oryzae</name>
    <dbReference type="NCBI Taxonomy" id="286727"/>
    <lineage>
        <taxon>Bacteria</taxon>
        <taxon>Pseudomonadati</taxon>
        <taxon>Pseudomonadota</taxon>
        <taxon>Alphaproteobacteria</taxon>
        <taxon>Rhodospirillales</taxon>
        <taxon>Azospirillaceae</taxon>
        <taxon>Azospirillum</taxon>
    </lineage>
</organism>
<dbReference type="Pfam" id="PF03480">
    <property type="entry name" value="DctP"/>
    <property type="match status" value="1"/>
</dbReference>
<dbReference type="Proteomes" id="UP000509702">
    <property type="component" value="Plasmid unnamed6"/>
</dbReference>
<geneLocation type="plasmid" evidence="3 4">
    <name>unnamed6</name>
</geneLocation>
<dbReference type="OrthoDB" id="7822595at2"/>
<keyword evidence="3" id="KW-0614">Plasmid</keyword>
<reference evidence="3 4" key="1">
    <citation type="submission" date="2020-06" db="EMBL/GenBank/DDBJ databases">
        <title>Complete genome of Azosprillum oryzae KACC14407.</title>
        <authorList>
            <person name="Kim M."/>
            <person name="Park Y.-J."/>
            <person name="Shin J.-H."/>
        </authorList>
    </citation>
    <scope>NUCLEOTIDE SEQUENCE [LARGE SCALE GENOMIC DNA]</scope>
    <source>
        <strain evidence="3 4">KACC 14407</strain>
        <plasmid evidence="3 4">unnamed6</plasmid>
    </source>
</reference>
<evidence type="ECO:0000256" key="1">
    <source>
        <dbReference type="ARBA" id="ARBA00022729"/>
    </source>
</evidence>